<dbReference type="RefSeq" id="WP_006636215.1">
    <property type="nucleotide sequence ID" value="NZ_AOFM01000002.1"/>
</dbReference>
<organism evidence="2 3">
    <name type="scientific">Bacillus sonorensis L12</name>
    <dbReference type="NCBI Taxonomy" id="1274524"/>
    <lineage>
        <taxon>Bacteria</taxon>
        <taxon>Bacillati</taxon>
        <taxon>Bacillota</taxon>
        <taxon>Bacilli</taxon>
        <taxon>Bacillales</taxon>
        <taxon>Bacillaceae</taxon>
        <taxon>Bacillus</taxon>
    </lineage>
</organism>
<dbReference type="eggNOG" id="ENOG5032T3F">
    <property type="taxonomic scope" value="Bacteria"/>
</dbReference>
<accession>M5PHS2</accession>
<protein>
    <recommendedName>
        <fullName evidence="4">Sporulation lipoprotein YhcN/YlaJ (Spore_YhcN_YlaJ)</fullName>
    </recommendedName>
</protein>
<evidence type="ECO:0000256" key="1">
    <source>
        <dbReference type="SAM" id="Coils"/>
    </source>
</evidence>
<comment type="caution">
    <text evidence="2">The sequence shown here is derived from an EMBL/GenBank/DDBJ whole genome shotgun (WGS) entry which is preliminary data.</text>
</comment>
<dbReference type="PROSITE" id="PS51257">
    <property type="entry name" value="PROKAR_LIPOPROTEIN"/>
    <property type="match status" value="1"/>
</dbReference>
<evidence type="ECO:0008006" key="4">
    <source>
        <dbReference type="Google" id="ProtNLM"/>
    </source>
</evidence>
<dbReference type="OrthoDB" id="2938922at2"/>
<dbReference type="STRING" id="1274524.BSONL12_00867"/>
<evidence type="ECO:0000313" key="2">
    <source>
        <dbReference type="EMBL" id="EME76292.1"/>
    </source>
</evidence>
<feature type="coiled-coil region" evidence="1">
    <location>
        <begin position="125"/>
        <end position="155"/>
    </location>
</feature>
<name>M5PHS2_9BACI</name>
<keyword evidence="1" id="KW-0175">Coiled coil</keyword>
<dbReference type="EMBL" id="AOFM01000002">
    <property type="protein sequence ID" value="EME76292.1"/>
    <property type="molecule type" value="Genomic_DNA"/>
</dbReference>
<evidence type="ECO:0000313" key="3">
    <source>
        <dbReference type="Proteomes" id="UP000011907"/>
    </source>
</evidence>
<dbReference type="InterPro" id="IPR019076">
    <property type="entry name" value="Spore_lipoprot_YhcN/YlaJ-like"/>
</dbReference>
<dbReference type="GeneID" id="92853657"/>
<reference evidence="2 3" key="1">
    <citation type="journal article" date="2013" name="Genome Announc.">
        <title>Draft Whole-Genome Sequence of Bacillus sonorensis Strain L12, a Source of Nonribosomal Lipopeptides.</title>
        <authorList>
            <person name="Adimpong D.B."/>
            <person name="Sorensen K.I."/>
            <person name="Nielsen D.S."/>
            <person name="Thorsen L."/>
            <person name="Rasmussen T.B."/>
            <person name="Derkx P.M."/>
            <person name="Jespersen L."/>
        </authorList>
    </citation>
    <scope>NUCLEOTIDE SEQUENCE [LARGE SCALE GENOMIC DNA]</scope>
    <source>
        <strain evidence="2 3">L12</strain>
    </source>
</reference>
<dbReference type="PATRIC" id="fig|1274524.3.peg.184"/>
<proteinExistence type="predicted"/>
<sequence>MKALYHYLLITVVLLFINTITIGCQNANENAAQNQSAAVRNVNAKNEKTDQTAANKAKKRLLKLEEVTEARGANSKNDLVLAVQIEHFDRFQLKEIEKKSKEMLKKEFSGYTIEVSTDQKIFWELDKLEKQLETKKVSEKKLNDKLRQIKKLMKEKP</sequence>
<gene>
    <name evidence="2" type="ORF">BSONL12_00867</name>
</gene>
<dbReference type="Pfam" id="PF09580">
    <property type="entry name" value="Spore_YhcN_YlaJ"/>
    <property type="match status" value="1"/>
</dbReference>
<dbReference type="Proteomes" id="UP000011907">
    <property type="component" value="Unassembled WGS sequence"/>
</dbReference>
<dbReference type="AlphaFoldDB" id="M5PHS2"/>